<name>A0A518DG73_9BACT</name>
<dbReference type="InterPro" id="IPR013762">
    <property type="entry name" value="Integrase-like_cat_sf"/>
</dbReference>
<evidence type="ECO:0000259" key="3">
    <source>
        <dbReference type="PROSITE" id="PS51898"/>
    </source>
</evidence>
<gene>
    <name evidence="4" type="primary">xerC</name>
    <name evidence="4" type="ORF">Pla175_38800</name>
</gene>
<dbReference type="GO" id="GO:0015074">
    <property type="term" value="P:DNA integration"/>
    <property type="evidence" value="ECO:0007669"/>
    <property type="project" value="InterPro"/>
</dbReference>
<dbReference type="PANTHER" id="PTHR30349:SF81">
    <property type="entry name" value="TYROSINE RECOMBINASE XERC"/>
    <property type="match status" value="1"/>
</dbReference>
<dbReference type="PROSITE" id="PS51898">
    <property type="entry name" value="TYR_RECOMBINASE"/>
    <property type="match status" value="1"/>
</dbReference>
<dbReference type="GO" id="GO:0003677">
    <property type="term" value="F:DNA binding"/>
    <property type="evidence" value="ECO:0007669"/>
    <property type="project" value="InterPro"/>
</dbReference>
<evidence type="ECO:0000256" key="2">
    <source>
        <dbReference type="ARBA" id="ARBA00023172"/>
    </source>
</evidence>
<dbReference type="GO" id="GO:0007059">
    <property type="term" value="P:chromosome segregation"/>
    <property type="evidence" value="ECO:0007669"/>
    <property type="project" value="UniProtKB-KW"/>
</dbReference>
<feature type="domain" description="Tyr recombinase" evidence="3">
    <location>
        <begin position="1"/>
        <end position="191"/>
    </location>
</feature>
<accession>A0A518DG73</accession>
<dbReference type="SUPFAM" id="SSF56349">
    <property type="entry name" value="DNA breaking-rejoining enzymes"/>
    <property type="match status" value="1"/>
</dbReference>
<evidence type="ECO:0000313" key="4">
    <source>
        <dbReference type="EMBL" id="QDU90475.1"/>
    </source>
</evidence>
<dbReference type="InterPro" id="IPR002104">
    <property type="entry name" value="Integrase_catalytic"/>
</dbReference>
<dbReference type="OrthoDB" id="258059at2"/>
<keyword evidence="5" id="KW-1185">Reference proteome</keyword>
<sequence>MRAIAPDEVKGLIHACRPTALRDKGLIDLMYHSGLRVSEALDLRRSDIDGNRVTVRCGKGGKRRVSALTTTYGWFELWLAQSGACGEDYLFTTRTGQRLATSHVRRLLSKLGAKTGIDTHPHGLRHGHAVALYEAGLDLAGISRQLGHAADECVDPLGGVGDDRVPAGLGVEHVQLRLGDIDPDHVLVFHRYSLDSKYELAARTPRLPRLFGLTTKKDRRS</sequence>
<dbReference type="Proteomes" id="UP000317429">
    <property type="component" value="Chromosome"/>
</dbReference>
<dbReference type="AlphaFoldDB" id="A0A518DG73"/>
<dbReference type="KEGG" id="pnd:Pla175_38800"/>
<dbReference type="GO" id="GO:0006310">
    <property type="term" value="P:DNA recombination"/>
    <property type="evidence" value="ECO:0007669"/>
    <property type="project" value="UniProtKB-KW"/>
</dbReference>
<evidence type="ECO:0000313" key="5">
    <source>
        <dbReference type="Proteomes" id="UP000317429"/>
    </source>
</evidence>
<keyword evidence="2" id="KW-0233">DNA recombination</keyword>
<dbReference type="RefSeq" id="WP_145289034.1">
    <property type="nucleotide sequence ID" value="NZ_CP036291.1"/>
</dbReference>
<keyword evidence="1" id="KW-0159">Chromosome partition</keyword>
<dbReference type="Pfam" id="PF00589">
    <property type="entry name" value="Phage_integrase"/>
    <property type="match status" value="1"/>
</dbReference>
<proteinExistence type="predicted"/>
<dbReference type="EMBL" id="CP036291">
    <property type="protein sequence ID" value="QDU90475.1"/>
    <property type="molecule type" value="Genomic_DNA"/>
</dbReference>
<protein>
    <submittedName>
        <fullName evidence="4">Tyrosine recombinase XerC</fullName>
    </submittedName>
</protein>
<evidence type="ECO:0000256" key="1">
    <source>
        <dbReference type="ARBA" id="ARBA00022829"/>
    </source>
</evidence>
<reference evidence="4 5" key="1">
    <citation type="submission" date="2019-02" db="EMBL/GenBank/DDBJ databases">
        <title>Deep-cultivation of Planctomycetes and their phenomic and genomic characterization uncovers novel biology.</title>
        <authorList>
            <person name="Wiegand S."/>
            <person name="Jogler M."/>
            <person name="Boedeker C."/>
            <person name="Pinto D."/>
            <person name="Vollmers J."/>
            <person name="Rivas-Marin E."/>
            <person name="Kohn T."/>
            <person name="Peeters S.H."/>
            <person name="Heuer A."/>
            <person name="Rast P."/>
            <person name="Oberbeckmann S."/>
            <person name="Bunk B."/>
            <person name="Jeske O."/>
            <person name="Meyerdierks A."/>
            <person name="Storesund J.E."/>
            <person name="Kallscheuer N."/>
            <person name="Luecker S."/>
            <person name="Lage O.M."/>
            <person name="Pohl T."/>
            <person name="Merkel B.J."/>
            <person name="Hornburger P."/>
            <person name="Mueller R.-W."/>
            <person name="Bruemmer F."/>
            <person name="Labrenz M."/>
            <person name="Spormann A.M."/>
            <person name="Op den Camp H."/>
            <person name="Overmann J."/>
            <person name="Amann R."/>
            <person name="Jetten M.S.M."/>
            <person name="Mascher T."/>
            <person name="Medema M.H."/>
            <person name="Devos D.P."/>
            <person name="Kaster A.-K."/>
            <person name="Ovreas L."/>
            <person name="Rohde M."/>
            <person name="Galperin M.Y."/>
            <person name="Jogler C."/>
        </authorList>
    </citation>
    <scope>NUCLEOTIDE SEQUENCE [LARGE SCALE GENOMIC DNA]</scope>
    <source>
        <strain evidence="4 5">Pla175</strain>
    </source>
</reference>
<organism evidence="4 5">
    <name type="scientific">Pirellulimonas nuda</name>
    <dbReference type="NCBI Taxonomy" id="2528009"/>
    <lineage>
        <taxon>Bacteria</taxon>
        <taxon>Pseudomonadati</taxon>
        <taxon>Planctomycetota</taxon>
        <taxon>Planctomycetia</taxon>
        <taxon>Pirellulales</taxon>
        <taxon>Lacipirellulaceae</taxon>
        <taxon>Pirellulimonas</taxon>
    </lineage>
</organism>
<dbReference type="InterPro" id="IPR050090">
    <property type="entry name" value="Tyrosine_recombinase_XerCD"/>
</dbReference>
<dbReference type="PANTHER" id="PTHR30349">
    <property type="entry name" value="PHAGE INTEGRASE-RELATED"/>
    <property type="match status" value="1"/>
</dbReference>
<dbReference type="Gene3D" id="1.10.443.10">
    <property type="entry name" value="Intergrase catalytic core"/>
    <property type="match status" value="1"/>
</dbReference>
<dbReference type="InterPro" id="IPR011010">
    <property type="entry name" value="DNA_brk_join_enz"/>
</dbReference>